<sequence length="98" mass="11378">MIRVHYKARAEEIVHEMETQHQTRKQKTPSPFAVPPRRELEEEEDYVPVGKVRDGQHALYWRGDQVAAIVHHAALAPVIPSFEPVEGNVEIADYRRIR</sequence>
<evidence type="ECO:0000313" key="4">
    <source>
        <dbReference type="WBParaSite" id="NBR_0000682301-mRNA-1"/>
    </source>
</evidence>
<reference evidence="2 3" key="2">
    <citation type="submission" date="2018-11" db="EMBL/GenBank/DDBJ databases">
        <authorList>
            <consortium name="Pathogen Informatics"/>
        </authorList>
    </citation>
    <scope>NUCLEOTIDE SEQUENCE [LARGE SCALE GENOMIC DNA]</scope>
</reference>
<gene>
    <name evidence="2" type="ORF">NBR_LOCUS6824</name>
</gene>
<dbReference type="EMBL" id="UYSL01019833">
    <property type="protein sequence ID" value="VDL70413.1"/>
    <property type="molecule type" value="Genomic_DNA"/>
</dbReference>
<accession>A0A158QXH1</accession>
<dbReference type="WBParaSite" id="NBR_0000682301-mRNA-1">
    <property type="protein sequence ID" value="NBR_0000682301-mRNA-1"/>
    <property type="gene ID" value="NBR_0000682301"/>
</dbReference>
<protein>
    <submittedName>
        <fullName evidence="4">DUF501 domain-containing protein</fullName>
    </submittedName>
</protein>
<keyword evidence="3" id="KW-1185">Reference proteome</keyword>
<dbReference type="Proteomes" id="UP000271162">
    <property type="component" value="Unassembled WGS sequence"/>
</dbReference>
<name>A0A158QXH1_NIPBR</name>
<organism evidence="4">
    <name type="scientific">Nippostrongylus brasiliensis</name>
    <name type="common">Rat hookworm</name>
    <dbReference type="NCBI Taxonomy" id="27835"/>
    <lineage>
        <taxon>Eukaryota</taxon>
        <taxon>Metazoa</taxon>
        <taxon>Ecdysozoa</taxon>
        <taxon>Nematoda</taxon>
        <taxon>Chromadorea</taxon>
        <taxon>Rhabditida</taxon>
        <taxon>Rhabditina</taxon>
        <taxon>Rhabditomorpha</taxon>
        <taxon>Strongyloidea</taxon>
        <taxon>Heligmosomidae</taxon>
        <taxon>Nippostrongylus</taxon>
    </lineage>
</organism>
<dbReference type="AlphaFoldDB" id="A0A158QXH1"/>
<feature type="region of interest" description="Disordered" evidence="1">
    <location>
        <begin position="16"/>
        <end position="42"/>
    </location>
</feature>
<evidence type="ECO:0000313" key="2">
    <source>
        <dbReference type="EMBL" id="VDL70413.1"/>
    </source>
</evidence>
<reference evidence="4" key="1">
    <citation type="submission" date="2016-04" db="UniProtKB">
        <authorList>
            <consortium name="WormBaseParasite"/>
        </authorList>
    </citation>
    <scope>IDENTIFICATION</scope>
</reference>
<evidence type="ECO:0000313" key="3">
    <source>
        <dbReference type="Proteomes" id="UP000271162"/>
    </source>
</evidence>
<evidence type="ECO:0000256" key="1">
    <source>
        <dbReference type="SAM" id="MobiDB-lite"/>
    </source>
</evidence>
<proteinExistence type="predicted"/>